<dbReference type="InterPro" id="IPR036138">
    <property type="entry name" value="PBP_dimer_sf"/>
</dbReference>
<dbReference type="GO" id="GO:0005886">
    <property type="term" value="C:plasma membrane"/>
    <property type="evidence" value="ECO:0007669"/>
    <property type="project" value="UniProtKB-SubCell"/>
</dbReference>
<comment type="caution">
    <text evidence="14">The sequence shown here is derived from an EMBL/GenBank/DDBJ whole genome shotgun (WGS) entry which is preliminary data.</text>
</comment>
<evidence type="ECO:0000256" key="6">
    <source>
        <dbReference type="ARBA" id="ARBA00022960"/>
    </source>
</evidence>
<dbReference type="InterPro" id="IPR001460">
    <property type="entry name" value="PCN-bd_Tpept"/>
</dbReference>
<evidence type="ECO:0000256" key="8">
    <source>
        <dbReference type="ARBA" id="ARBA00022989"/>
    </source>
</evidence>
<feature type="domain" description="Penicillin-binding protein transpeptidase" evidence="12">
    <location>
        <begin position="660"/>
        <end position="808"/>
    </location>
</feature>
<evidence type="ECO:0000256" key="3">
    <source>
        <dbReference type="ARBA" id="ARBA00007171"/>
    </source>
</evidence>
<feature type="domain" description="Penicillin-binding protein transpeptidase" evidence="12">
    <location>
        <begin position="388"/>
        <end position="559"/>
    </location>
</feature>
<dbReference type="InterPro" id="IPR012338">
    <property type="entry name" value="Beta-lactam/transpept-like"/>
</dbReference>
<keyword evidence="9 11" id="KW-0472">Membrane</keyword>
<dbReference type="SUPFAM" id="SSF56519">
    <property type="entry name" value="Penicillin binding protein dimerisation domain"/>
    <property type="match status" value="1"/>
</dbReference>
<proteinExistence type="inferred from homology"/>
<dbReference type="GO" id="GO:0071972">
    <property type="term" value="F:peptidoglycan L,D-transpeptidase activity"/>
    <property type="evidence" value="ECO:0007669"/>
    <property type="project" value="TreeGrafter"/>
</dbReference>
<evidence type="ECO:0000256" key="7">
    <source>
        <dbReference type="ARBA" id="ARBA00022984"/>
    </source>
</evidence>
<dbReference type="GO" id="GO:0008360">
    <property type="term" value="P:regulation of cell shape"/>
    <property type="evidence" value="ECO:0007669"/>
    <property type="project" value="UniProtKB-KW"/>
</dbReference>
<keyword evidence="10" id="KW-0961">Cell wall biogenesis/degradation</keyword>
<dbReference type="Proteomes" id="UP000617951">
    <property type="component" value="Unassembled WGS sequence"/>
</dbReference>
<dbReference type="Gene3D" id="3.40.710.10">
    <property type="entry name" value="DD-peptidase/beta-lactamase superfamily"/>
    <property type="match status" value="1"/>
</dbReference>
<evidence type="ECO:0000256" key="1">
    <source>
        <dbReference type="ARBA" id="ARBA00004167"/>
    </source>
</evidence>
<name>A0A926DHD1_9FIRM</name>
<dbReference type="InterPro" id="IPR005311">
    <property type="entry name" value="PBP_dimer"/>
</dbReference>
<dbReference type="GO" id="GO:0008658">
    <property type="term" value="F:penicillin binding"/>
    <property type="evidence" value="ECO:0007669"/>
    <property type="project" value="InterPro"/>
</dbReference>
<evidence type="ECO:0000256" key="11">
    <source>
        <dbReference type="SAM" id="Phobius"/>
    </source>
</evidence>
<evidence type="ECO:0000313" key="15">
    <source>
        <dbReference type="Proteomes" id="UP000617951"/>
    </source>
</evidence>
<evidence type="ECO:0000259" key="13">
    <source>
        <dbReference type="Pfam" id="PF03717"/>
    </source>
</evidence>
<protein>
    <recommendedName>
        <fullName evidence="16">Penicillin-binding protein</fullName>
    </recommendedName>
</protein>
<dbReference type="Gene3D" id="3.90.1310.10">
    <property type="entry name" value="Penicillin-binding protein 2a (Domain 2)"/>
    <property type="match status" value="1"/>
</dbReference>
<comment type="similarity">
    <text evidence="3">Belongs to the transpeptidase family.</text>
</comment>
<dbReference type="InterPro" id="IPR050515">
    <property type="entry name" value="Beta-lactam/transpept"/>
</dbReference>
<keyword evidence="4" id="KW-1003">Cell membrane</keyword>
<dbReference type="RefSeq" id="WP_178618824.1">
    <property type="nucleotide sequence ID" value="NZ_JACRSS010000001.1"/>
</dbReference>
<dbReference type="GO" id="GO:0009252">
    <property type="term" value="P:peptidoglycan biosynthetic process"/>
    <property type="evidence" value="ECO:0007669"/>
    <property type="project" value="UniProtKB-KW"/>
</dbReference>
<dbReference type="PANTHER" id="PTHR30627">
    <property type="entry name" value="PEPTIDOGLYCAN D,D-TRANSPEPTIDASE"/>
    <property type="match status" value="1"/>
</dbReference>
<evidence type="ECO:0000256" key="10">
    <source>
        <dbReference type="ARBA" id="ARBA00023316"/>
    </source>
</evidence>
<organism evidence="14 15">
    <name type="scientific">Guopingia tenuis</name>
    <dbReference type="NCBI Taxonomy" id="2763656"/>
    <lineage>
        <taxon>Bacteria</taxon>
        <taxon>Bacillati</taxon>
        <taxon>Bacillota</taxon>
        <taxon>Clostridia</taxon>
        <taxon>Christensenellales</taxon>
        <taxon>Christensenellaceae</taxon>
        <taxon>Guopingia</taxon>
    </lineage>
</organism>
<gene>
    <name evidence="14" type="ORF">H8693_02495</name>
</gene>
<dbReference type="SUPFAM" id="SSF56601">
    <property type="entry name" value="beta-lactamase/transpeptidase-like"/>
    <property type="match status" value="1"/>
</dbReference>
<evidence type="ECO:0008006" key="16">
    <source>
        <dbReference type="Google" id="ProtNLM"/>
    </source>
</evidence>
<evidence type="ECO:0000256" key="9">
    <source>
        <dbReference type="ARBA" id="ARBA00023136"/>
    </source>
</evidence>
<keyword evidence="15" id="KW-1185">Reference proteome</keyword>
<comment type="subcellular location">
    <subcellularLocation>
        <location evidence="2">Cell membrane</location>
    </subcellularLocation>
    <subcellularLocation>
        <location evidence="1">Membrane</location>
        <topology evidence="1">Single-pass membrane protein</topology>
    </subcellularLocation>
</comment>
<dbReference type="PANTHER" id="PTHR30627:SF2">
    <property type="entry name" value="PEPTIDOGLYCAN D,D-TRANSPEPTIDASE MRDA"/>
    <property type="match status" value="1"/>
</dbReference>
<evidence type="ECO:0000313" key="14">
    <source>
        <dbReference type="EMBL" id="MBC8537802.1"/>
    </source>
</evidence>
<evidence type="ECO:0000256" key="5">
    <source>
        <dbReference type="ARBA" id="ARBA00022692"/>
    </source>
</evidence>
<feature type="domain" description="Penicillin-binding protein dimerisation" evidence="13">
    <location>
        <begin position="53"/>
        <end position="317"/>
    </location>
</feature>
<reference evidence="14" key="1">
    <citation type="submission" date="2020-08" db="EMBL/GenBank/DDBJ databases">
        <title>Genome public.</title>
        <authorList>
            <person name="Liu C."/>
            <person name="Sun Q."/>
        </authorList>
    </citation>
    <scope>NUCLEOTIDE SEQUENCE</scope>
    <source>
        <strain evidence="14">NSJ-63</strain>
    </source>
</reference>
<evidence type="ECO:0000256" key="2">
    <source>
        <dbReference type="ARBA" id="ARBA00004236"/>
    </source>
</evidence>
<keyword evidence="5 11" id="KW-0812">Transmembrane</keyword>
<accession>A0A926DHD1</accession>
<evidence type="ECO:0000259" key="12">
    <source>
        <dbReference type="Pfam" id="PF00905"/>
    </source>
</evidence>
<dbReference type="EMBL" id="JACRSS010000001">
    <property type="protein sequence ID" value="MBC8537802.1"/>
    <property type="molecule type" value="Genomic_DNA"/>
</dbReference>
<evidence type="ECO:0000256" key="4">
    <source>
        <dbReference type="ARBA" id="ARBA00022475"/>
    </source>
</evidence>
<dbReference type="AlphaFoldDB" id="A0A926DHD1"/>
<sequence>MFSKLKTRYIAYIVVVFVLLTTLIVQLYSLNIRHAEEYTSQVSTNNEKTVSVKGARGSIMDKNGVLLAYDVSSYDVQFYKDPAENASSDRAFYTDVIQKTIELIESKGGEIIDTFMIRRGEDGTFSYDIDDSITGEARENRINNWCENMQISKVKDAEGNSVYPDPENIYYDLRTRYRIPESMAYEDAVKLLSIWQEVQLMTYRSYIPVTIAYNVNFETVSEIETRANELKGMQIEESSTRVYPKKTVAAHIVGYMGRMVSEEEIEEKEAQGYSQDDLVGKVGIEATMEEYLTGNSKEHQGKKVLEVDSAGTVVRQVSYTPPTPGNKVVLTIDYQLQELLERTLAENIQTVYAEQQDMYNNADPEQRKEYDEILAKRSTKTINYVQSGACIVMEVKTGKVLALVSSPSYDPNLFTGGISEEDFKMLNEDPAKPLFNNAISSVSTPGSIFKLCTALAGLMEEEITLTGPKGIINDEGPYTKHLQEGATIVGHIPSCWTKYPQNHAHNQDVVAALKNSCNYYFYEVAYRLGNDRLNEWADKLGLTSKTGIELTGEVAGRVGNKNVLYDPSKDIDDQVTYKPLLVYNKLVGQLRDYGTERGVTYTDDQVKAAATRIMQTAGEKGLVIGKEIRQILSEELDIPENVSSSRGWSNEIVNTVREVVWTDNDTIVQGIGSEPTQLSPIAVARYLCAIVNGGKVFQPHIVEKIVDNEGNVVKTFEPTVVTDLQIPEEYTNAIMEGMDQVVSAEDGTASQAFGNFKYRDILAGKTGTGVVSDIDIEDNVWLCLVAPKDDPEIAVVCFLPHGFSDSKAYPTAKAAIQYYFDQKNAPAETEPQASPEGGLLE</sequence>
<keyword evidence="6" id="KW-0133">Cell shape</keyword>
<dbReference type="Pfam" id="PF03717">
    <property type="entry name" value="PBP_dimer"/>
    <property type="match status" value="1"/>
</dbReference>
<dbReference type="GO" id="GO:0071555">
    <property type="term" value="P:cell wall organization"/>
    <property type="evidence" value="ECO:0007669"/>
    <property type="project" value="UniProtKB-KW"/>
</dbReference>
<keyword evidence="7" id="KW-0573">Peptidoglycan synthesis</keyword>
<dbReference type="Pfam" id="PF00905">
    <property type="entry name" value="Transpeptidase"/>
    <property type="match status" value="2"/>
</dbReference>
<keyword evidence="8 11" id="KW-1133">Transmembrane helix</keyword>
<feature type="transmembrane region" description="Helical" evidence="11">
    <location>
        <begin position="9"/>
        <end position="30"/>
    </location>
</feature>